<organism evidence="1 2">
    <name type="scientific">Cymbomonas tetramitiformis</name>
    <dbReference type="NCBI Taxonomy" id="36881"/>
    <lineage>
        <taxon>Eukaryota</taxon>
        <taxon>Viridiplantae</taxon>
        <taxon>Chlorophyta</taxon>
        <taxon>Pyramimonadophyceae</taxon>
        <taxon>Pyramimonadales</taxon>
        <taxon>Pyramimonadaceae</taxon>
        <taxon>Cymbomonas</taxon>
    </lineage>
</organism>
<keyword evidence="2" id="KW-1185">Reference proteome</keyword>
<evidence type="ECO:0000313" key="2">
    <source>
        <dbReference type="Proteomes" id="UP001190700"/>
    </source>
</evidence>
<comment type="caution">
    <text evidence="1">The sequence shown here is derived from an EMBL/GenBank/DDBJ whole genome shotgun (WGS) entry which is preliminary data.</text>
</comment>
<dbReference type="Proteomes" id="UP001190700">
    <property type="component" value="Unassembled WGS sequence"/>
</dbReference>
<protein>
    <submittedName>
        <fullName evidence="1">Uncharacterized protein</fullName>
    </submittedName>
</protein>
<accession>A0AAE0L7Y2</accession>
<sequence>MNARSEEEVKSVYGDLRLVARLLAIGNGVDKKCDAVAPALDRRHLSDTAQRYPSGVRSVPLARDPRSNSELGWSYQIVGTCTPPRDPARPPGPRGYLGRLPSTFPKACNGAASGNEDVKVASLSALQQWLPRGAELTKVVMALFQSGMKARSATPPLGSLCYCGGPILRVGSTHESS</sequence>
<proteinExistence type="predicted"/>
<name>A0AAE0L7Y2_9CHLO</name>
<reference evidence="1 2" key="1">
    <citation type="journal article" date="2015" name="Genome Biol. Evol.">
        <title>Comparative Genomics of a Bacterivorous Green Alga Reveals Evolutionary Causalities and Consequences of Phago-Mixotrophic Mode of Nutrition.</title>
        <authorList>
            <person name="Burns J.A."/>
            <person name="Paasch A."/>
            <person name="Narechania A."/>
            <person name="Kim E."/>
        </authorList>
    </citation>
    <scope>NUCLEOTIDE SEQUENCE [LARGE SCALE GENOMIC DNA]</scope>
    <source>
        <strain evidence="1 2">PLY_AMNH</strain>
    </source>
</reference>
<dbReference type="EMBL" id="LGRX02007224">
    <property type="protein sequence ID" value="KAK3275446.1"/>
    <property type="molecule type" value="Genomic_DNA"/>
</dbReference>
<dbReference type="AlphaFoldDB" id="A0AAE0L7Y2"/>
<evidence type="ECO:0000313" key="1">
    <source>
        <dbReference type="EMBL" id="KAK3275446.1"/>
    </source>
</evidence>
<gene>
    <name evidence="1" type="ORF">CYMTET_16427</name>
</gene>